<accession>A0A2C3XR14</accession>
<organism evidence="1 2">
    <name type="scientific">Bacillus pseudomycoides</name>
    <dbReference type="NCBI Taxonomy" id="64104"/>
    <lineage>
        <taxon>Bacteria</taxon>
        <taxon>Bacillati</taxon>
        <taxon>Bacillota</taxon>
        <taxon>Bacilli</taxon>
        <taxon>Bacillales</taxon>
        <taxon>Bacillaceae</taxon>
        <taxon>Bacillus</taxon>
        <taxon>Bacillus cereus group</taxon>
    </lineage>
</organism>
<gene>
    <name evidence="1" type="ORF">CN613_19240</name>
</gene>
<reference evidence="1 2" key="1">
    <citation type="submission" date="2017-09" db="EMBL/GenBank/DDBJ databases">
        <title>Large-scale bioinformatics analysis of Bacillus genomes uncovers conserved roles of natural products in bacterial physiology.</title>
        <authorList>
            <consortium name="Agbiome Team Llc"/>
            <person name="Bleich R.M."/>
            <person name="Grubbs K.J."/>
            <person name="Santa Maria K.C."/>
            <person name="Allen S.E."/>
            <person name="Farag S."/>
            <person name="Shank E.A."/>
            <person name="Bowers A."/>
        </authorList>
    </citation>
    <scope>NUCLEOTIDE SEQUENCE [LARGE SCALE GENOMIC DNA]</scope>
    <source>
        <strain evidence="1 2">AFS009893</strain>
    </source>
</reference>
<accession>C3AXE8</accession>
<dbReference type="AlphaFoldDB" id="A0A2C3XR14"/>
<proteinExistence type="predicted"/>
<sequence>MNEKVYIEAKECTMEIYEEFRNEQNFTVKQSVAATFEESIFPMKKDKVEYTSVFLNLALICLKHGFMPNYILNRIEKIKKQPLKNLSSAEISQYNEDLTEIDNLLSQGDFEIDKDDIYLLRVNMLLGE</sequence>
<protein>
    <submittedName>
        <fullName evidence="1">Uncharacterized protein</fullName>
    </submittedName>
</protein>
<dbReference type="EMBL" id="NUDP01000072">
    <property type="protein sequence ID" value="PEM67314.1"/>
    <property type="molecule type" value="Genomic_DNA"/>
</dbReference>
<evidence type="ECO:0000313" key="2">
    <source>
        <dbReference type="Proteomes" id="UP000219775"/>
    </source>
</evidence>
<evidence type="ECO:0000313" key="1">
    <source>
        <dbReference type="EMBL" id="PEM67314.1"/>
    </source>
</evidence>
<dbReference type="Proteomes" id="UP000219775">
    <property type="component" value="Unassembled WGS sequence"/>
</dbReference>
<dbReference type="RefSeq" id="WP_003205012.1">
    <property type="nucleotide sequence ID" value="NZ_CM000743.1"/>
</dbReference>
<comment type="caution">
    <text evidence="1">The sequence shown here is derived from an EMBL/GenBank/DDBJ whole genome shotgun (WGS) entry which is preliminary data.</text>
</comment>
<name>A0A2C3XR14_9BACI</name>